<dbReference type="EMBL" id="JACIDT010000008">
    <property type="protein sequence ID" value="MBB3926891.1"/>
    <property type="molecule type" value="Genomic_DNA"/>
</dbReference>
<dbReference type="Pfam" id="PF00440">
    <property type="entry name" value="TetR_N"/>
    <property type="match status" value="1"/>
</dbReference>
<dbReference type="Proteomes" id="UP000571950">
    <property type="component" value="Unassembled WGS sequence"/>
</dbReference>
<dbReference type="InterPro" id="IPR050109">
    <property type="entry name" value="HTH-type_TetR-like_transc_reg"/>
</dbReference>
<name>A0A7W6FQ95_9SPHN</name>
<dbReference type="InterPro" id="IPR001647">
    <property type="entry name" value="HTH_TetR"/>
</dbReference>
<sequence length="223" mass="24560">MVKEGRAVRADLEASRNRFLDAADRVFVQNGYDRSTIREITAEAKTSLARLNRHWTGKKHLFSEVFARHFGPIHAAQNARFDVIEASGADGRLDPRAILDAFFIPALLAPEGRNGQHLSHRVYCRALIDPSAEAIELVGPLVADTRARLVRLLRDALPELDEEDFFLALTAVLGTYLYSQVYGERLATVMGLNYGGIDWTRAGGALSALLSEGLRRRGGALGC</sequence>
<accession>A0A7W6FQ95</accession>
<proteinExistence type="predicted"/>
<dbReference type="SUPFAM" id="SSF48498">
    <property type="entry name" value="Tetracyclin repressor-like, C-terminal domain"/>
    <property type="match status" value="1"/>
</dbReference>
<dbReference type="InterPro" id="IPR036271">
    <property type="entry name" value="Tet_transcr_reg_TetR-rel_C_sf"/>
</dbReference>
<keyword evidence="5" id="KW-1185">Reference proteome</keyword>
<dbReference type="GO" id="GO:0003700">
    <property type="term" value="F:DNA-binding transcription factor activity"/>
    <property type="evidence" value="ECO:0007669"/>
    <property type="project" value="TreeGrafter"/>
</dbReference>
<evidence type="ECO:0000259" key="3">
    <source>
        <dbReference type="PROSITE" id="PS50977"/>
    </source>
</evidence>
<dbReference type="PANTHER" id="PTHR30055:SF235">
    <property type="entry name" value="TRANSCRIPTIONAL REGULATORY PROTEIN"/>
    <property type="match status" value="1"/>
</dbReference>
<feature type="DNA-binding region" description="H-T-H motif" evidence="2">
    <location>
        <begin position="36"/>
        <end position="55"/>
    </location>
</feature>
<dbReference type="GO" id="GO:0000976">
    <property type="term" value="F:transcription cis-regulatory region binding"/>
    <property type="evidence" value="ECO:0007669"/>
    <property type="project" value="TreeGrafter"/>
</dbReference>
<dbReference type="InterPro" id="IPR009057">
    <property type="entry name" value="Homeodomain-like_sf"/>
</dbReference>
<dbReference type="Gene3D" id="1.10.357.10">
    <property type="entry name" value="Tetracycline Repressor, domain 2"/>
    <property type="match status" value="1"/>
</dbReference>
<dbReference type="AlphaFoldDB" id="A0A7W6FQ95"/>
<evidence type="ECO:0000256" key="2">
    <source>
        <dbReference type="PROSITE-ProRule" id="PRU00335"/>
    </source>
</evidence>
<dbReference type="PROSITE" id="PS50977">
    <property type="entry name" value="HTH_TETR_2"/>
    <property type="match status" value="1"/>
</dbReference>
<evidence type="ECO:0000313" key="4">
    <source>
        <dbReference type="EMBL" id="MBB3926891.1"/>
    </source>
</evidence>
<keyword evidence="1 2" id="KW-0238">DNA-binding</keyword>
<dbReference type="RefSeq" id="WP_188072387.1">
    <property type="nucleotide sequence ID" value="NZ_BSPS01000062.1"/>
</dbReference>
<organism evidence="4 5">
    <name type="scientific">Sphingobium jiangsuense</name>
    <dbReference type="NCBI Taxonomy" id="870476"/>
    <lineage>
        <taxon>Bacteria</taxon>
        <taxon>Pseudomonadati</taxon>
        <taxon>Pseudomonadota</taxon>
        <taxon>Alphaproteobacteria</taxon>
        <taxon>Sphingomonadales</taxon>
        <taxon>Sphingomonadaceae</taxon>
        <taxon>Sphingobium</taxon>
    </lineage>
</organism>
<feature type="domain" description="HTH tetR-type" evidence="3">
    <location>
        <begin position="13"/>
        <end position="73"/>
    </location>
</feature>
<dbReference type="SUPFAM" id="SSF46689">
    <property type="entry name" value="Homeodomain-like"/>
    <property type="match status" value="1"/>
</dbReference>
<gene>
    <name evidence="4" type="ORF">GGR43_002614</name>
</gene>
<dbReference type="InterPro" id="IPR041586">
    <property type="entry name" value="PsrA_TetR_C"/>
</dbReference>
<dbReference type="PANTHER" id="PTHR30055">
    <property type="entry name" value="HTH-TYPE TRANSCRIPTIONAL REGULATOR RUTR"/>
    <property type="match status" value="1"/>
</dbReference>
<dbReference type="Pfam" id="PF17939">
    <property type="entry name" value="TetR_C_30"/>
    <property type="match status" value="1"/>
</dbReference>
<evidence type="ECO:0000313" key="5">
    <source>
        <dbReference type="Proteomes" id="UP000571950"/>
    </source>
</evidence>
<evidence type="ECO:0000256" key="1">
    <source>
        <dbReference type="ARBA" id="ARBA00023125"/>
    </source>
</evidence>
<reference evidence="4 5" key="1">
    <citation type="submission" date="2020-08" db="EMBL/GenBank/DDBJ databases">
        <title>Genomic Encyclopedia of Type Strains, Phase IV (KMG-IV): sequencing the most valuable type-strain genomes for metagenomic binning, comparative biology and taxonomic classification.</title>
        <authorList>
            <person name="Goeker M."/>
        </authorList>
    </citation>
    <scope>NUCLEOTIDE SEQUENCE [LARGE SCALE GENOMIC DNA]</scope>
    <source>
        <strain evidence="4 5">DSM 26189</strain>
    </source>
</reference>
<protein>
    <submittedName>
        <fullName evidence="4">AcrR family transcriptional regulator</fullName>
    </submittedName>
</protein>
<comment type="caution">
    <text evidence="4">The sequence shown here is derived from an EMBL/GenBank/DDBJ whole genome shotgun (WGS) entry which is preliminary data.</text>
</comment>